<name>W0JU90_9EURY</name>
<evidence type="ECO:0000313" key="3">
    <source>
        <dbReference type="Proteomes" id="UP000019024"/>
    </source>
</evidence>
<organism evidence="2 3">
    <name type="scientific">Halostagnicola larsenii XH-48</name>
    <dbReference type="NCBI Taxonomy" id="797299"/>
    <lineage>
        <taxon>Archaea</taxon>
        <taxon>Methanobacteriati</taxon>
        <taxon>Methanobacteriota</taxon>
        <taxon>Stenosarchaea group</taxon>
        <taxon>Halobacteria</taxon>
        <taxon>Halobacteriales</taxon>
        <taxon>Natrialbaceae</taxon>
        <taxon>Halostagnicola</taxon>
    </lineage>
</organism>
<reference evidence="2 3" key="1">
    <citation type="submission" date="2014-01" db="EMBL/GenBank/DDBJ databases">
        <authorList>
            <consortium name="DOE Joint Genome Institute"/>
            <person name="Anderson I."/>
            <person name="Huntemann M."/>
            <person name="Han J."/>
            <person name="Chen A."/>
            <person name="Kyrpides N."/>
            <person name="Mavromatis K."/>
            <person name="Markowitz V."/>
            <person name="Palaniappan K."/>
            <person name="Ivanova N."/>
            <person name="Schaumberg A."/>
            <person name="Pati A."/>
            <person name="Liolios K."/>
            <person name="Nordberg H.P."/>
            <person name="Cantor M.N."/>
            <person name="Hua S.X."/>
            <person name="Woyke T."/>
        </authorList>
    </citation>
    <scope>NUCLEOTIDE SEQUENCE [LARGE SCALE GENOMIC DNA]</scope>
    <source>
        <strain evidence="2 3">XH-48</strain>
    </source>
</reference>
<keyword evidence="3" id="KW-1185">Reference proteome</keyword>
<sequence>MPPNKLVSGKHGRNLVLASEANESQWRVRNGGGSEPANRPVVGTNRLRTAVASKASATVTGVGRLPRNE</sequence>
<proteinExistence type="predicted"/>
<dbReference type="Proteomes" id="UP000019024">
    <property type="component" value="Chromosome"/>
</dbReference>
<dbReference type="KEGG" id="hlr:HALLA_08115"/>
<evidence type="ECO:0000313" key="2">
    <source>
        <dbReference type="EMBL" id="AHG00795.1"/>
    </source>
</evidence>
<accession>W0JU90</accession>
<feature type="region of interest" description="Disordered" evidence="1">
    <location>
        <begin position="20"/>
        <end position="41"/>
    </location>
</feature>
<dbReference type="STRING" id="797299.HALLA_08115"/>
<dbReference type="EMBL" id="CP007055">
    <property type="protein sequence ID" value="AHG00795.1"/>
    <property type="molecule type" value="Genomic_DNA"/>
</dbReference>
<protein>
    <submittedName>
        <fullName evidence="2">Uncharacterized protein</fullName>
    </submittedName>
</protein>
<dbReference type="AlphaFoldDB" id="W0JU90"/>
<gene>
    <name evidence="2" type="ORF">HALLA_08115</name>
</gene>
<evidence type="ECO:0000256" key="1">
    <source>
        <dbReference type="SAM" id="MobiDB-lite"/>
    </source>
</evidence>
<dbReference type="HOGENOM" id="CLU_2765928_0_0_2"/>